<feature type="domain" description="HPt" evidence="16">
    <location>
        <begin position="4"/>
        <end position="108"/>
    </location>
</feature>
<feature type="domain" description="CheW-like" evidence="15">
    <location>
        <begin position="417"/>
        <end position="549"/>
    </location>
</feature>
<evidence type="ECO:0000256" key="5">
    <source>
        <dbReference type="ARBA" id="ARBA00022553"/>
    </source>
</evidence>
<keyword evidence="4" id="KW-0145">Chemotaxis</keyword>
<evidence type="ECO:0000259" key="14">
    <source>
        <dbReference type="PROSITE" id="PS50109"/>
    </source>
</evidence>
<dbReference type="Gene3D" id="2.30.30.40">
    <property type="entry name" value="SH3 Domains"/>
    <property type="match status" value="1"/>
</dbReference>
<dbReference type="InterPro" id="IPR005467">
    <property type="entry name" value="His_kinase_dom"/>
</dbReference>
<feature type="modified residue" description="Phosphohistidine" evidence="12">
    <location>
        <position position="51"/>
    </location>
</feature>
<dbReference type="SMART" id="SM00073">
    <property type="entry name" value="HPT"/>
    <property type="match status" value="1"/>
</dbReference>
<dbReference type="SMART" id="SM01231">
    <property type="entry name" value="H-kinase_dim"/>
    <property type="match status" value="1"/>
</dbReference>
<dbReference type="PRINTS" id="PR00344">
    <property type="entry name" value="BCTRLSENSOR"/>
</dbReference>
<evidence type="ECO:0000259" key="16">
    <source>
        <dbReference type="PROSITE" id="PS50894"/>
    </source>
</evidence>
<comment type="function">
    <text evidence="11">Involved in the transmission of sensory signals from the chemoreceptors to the flagellar motors. CheA is autophosphorylated; it can transfer its phosphate group to either CheB or CheY.</text>
</comment>
<protein>
    <recommendedName>
        <fullName evidence="3">Chemotaxis protein CheA</fullName>
        <ecNumber evidence="2">2.7.13.3</ecNumber>
    </recommendedName>
</protein>
<dbReference type="Gene3D" id="1.10.287.560">
    <property type="entry name" value="Histidine kinase CheA-like, homodimeric domain"/>
    <property type="match status" value="1"/>
</dbReference>
<evidence type="ECO:0000256" key="3">
    <source>
        <dbReference type="ARBA" id="ARBA00021495"/>
    </source>
</evidence>
<feature type="region of interest" description="Disordered" evidence="13">
    <location>
        <begin position="135"/>
        <end position="161"/>
    </location>
</feature>
<comment type="catalytic activity">
    <reaction evidence="1">
        <text>ATP + protein L-histidine = ADP + protein N-phospho-L-histidine.</text>
        <dbReference type="EC" id="2.7.13.3"/>
    </reaction>
</comment>
<keyword evidence="10" id="KW-0902">Two-component regulatory system</keyword>
<dbReference type="CDD" id="cd00088">
    <property type="entry name" value="HPT"/>
    <property type="match status" value="1"/>
</dbReference>
<gene>
    <name evidence="17" type="ORF">AMOR_32480</name>
</gene>
<dbReference type="PROSITE" id="PS50851">
    <property type="entry name" value="CHEW"/>
    <property type="match status" value="1"/>
</dbReference>
<evidence type="ECO:0000256" key="2">
    <source>
        <dbReference type="ARBA" id="ARBA00012438"/>
    </source>
</evidence>
<dbReference type="SUPFAM" id="SSF47226">
    <property type="entry name" value="Histidine-containing phosphotransfer domain, HPT domain"/>
    <property type="match status" value="1"/>
</dbReference>
<dbReference type="SUPFAM" id="SSF47384">
    <property type="entry name" value="Homodimeric domain of signal transducing histidine kinase"/>
    <property type="match status" value="1"/>
</dbReference>
<evidence type="ECO:0000256" key="9">
    <source>
        <dbReference type="ARBA" id="ARBA00022840"/>
    </source>
</evidence>
<dbReference type="Pfam" id="PF02518">
    <property type="entry name" value="HATPase_c"/>
    <property type="match status" value="1"/>
</dbReference>
<dbReference type="InterPro" id="IPR036641">
    <property type="entry name" value="HPT_dom_sf"/>
</dbReference>
<dbReference type="Gene3D" id="3.30.565.10">
    <property type="entry name" value="Histidine kinase-like ATPase, C-terminal domain"/>
    <property type="match status" value="1"/>
</dbReference>
<dbReference type="SMART" id="SM00387">
    <property type="entry name" value="HATPase_c"/>
    <property type="match status" value="1"/>
</dbReference>
<dbReference type="InterPro" id="IPR004358">
    <property type="entry name" value="Sig_transdc_His_kin-like_C"/>
</dbReference>
<dbReference type="Gene3D" id="1.20.120.160">
    <property type="entry name" value="HPT domain"/>
    <property type="match status" value="1"/>
</dbReference>
<accession>A0ABN6MWQ6</accession>
<dbReference type="Pfam" id="PF01627">
    <property type="entry name" value="Hpt"/>
    <property type="match status" value="1"/>
</dbReference>
<name>A0ABN6MWQ6_9BACT</name>
<evidence type="ECO:0000256" key="4">
    <source>
        <dbReference type="ARBA" id="ARBA00022500"/>
    </source>
</evidence>
<evidence type="ECO:0000256" key="7">
    <source>
        <dbReference type="ARBA" id="ARBA00022741"/>
    </source>
</evidence>
<reference evidence="18" key="1">
    <citation type="journal article" date="2022" name="Int. J. Syst. Evol. Microbiol.">
        <title>Anaeromyxobacter oryzae sp. nov., Anaeromyxobacter diazotrophicus sp. nov. and Anaeromyxobacter paludicola sp. nov., isolated from paddy soils.</title>
        <authorList>
            <person name="Itoh H."/>
            <person name="Xu Z."/>
            <person name="Mise K."/>
            <person name="Masuda Y."/>
            <person name="Ushijima N."/>
            <person name="Hayakawa C."/>
            <person name="Shiratori Y."/>
            <person name="Senoo K."/>
        </authorList>
    </citation>
    <scope>NUCLEOTIDE SEQUENCE [LARGE SCALE GENOMIC DNA]</scope>
    <source>
        <strain evidence="18">Red232</strain>
    </source>
</reference>
<evidence type="ECO:0000313" key="18">
    <source>
        <dbReference type="Proteomes" id="UP001162891"/>
    </source>
</evidence>
<dbReference type="CDD" id="cd16916">
    <property type="entry name" value="HATPase_CheA-like"/>
    <property type="match status" value="1"/>
</dbReference>
<dbReference type="PANTHER" id="PTHR43395">
    <property type="entry name" value="SENSOR HISTIDINE KINASE CHEA"/>
    <property type="match status" value="1"/>
</dbReference>
<dbReference type="InterPro" id="IPR002545">
    <property type="entry name" value="CheW-lke_dom"/>
</dbReference>
<evidence type="ECO:0000256" key="8">
    <source>
        <dbReference type="ARBA" id="ARBA00022777"/>
    </source>
</evidence>
<organism evidence="17 18">
    <name type="scientific">Anaeromyxobacter oryzae</name>
    <dbReference type="NCBI Taxonomy" id="2918170"/>
    <lineage>
        <taxon>Bacteria</taxon>
        <taxon>Pseudomonadati</taxon>
        <taxon>Myxococcota</taxon>
        <taxon>Myxococcia</taxon>
        <taxon>Myxococcales</taxon>
        <taxon>Cystobacterineae</taxon>
        <taxon>Anaeromyxobacteraceae</taxon>
        <taxon>Anaeromyxobacter</taxon>
    </lineage>
</organism>
<evidence type="ECO:0000313" key="17">
    <source>
        <dbReference type="EMBL" id="BDG04252.1"/>
    </source>
</evidence>
<dbReference type="Pfam" id="PF02895">
    <property type="entry name" value="H-kinase_dim"/>
    <property type="match status" value="1"/>
</dbReference>
<keyword evidence="18" id="KW-1185">Reference proteome</keyword>
<feature type="domain" description="Histidine kinase" evidence="14">
    <location>
        <begin position="164"/>
        <end position="415"/>
    </location>
</feature>
<dbReference type="InterPro" id="IPR036061">
    <property type="entry name" value="CheW-like_dom_sf"/>
</dbReference>
<dbReference type="SUPFAM" id="SSF55874">
    <property type="entry name" value="ATPase domain of HSP90 chaperone/DNA topoisomerase II/histidine kinase"/>
    <property type="match status" value="1"/>
</dbReference>
<proteinExistence type="predicted"/>
<evidence type="ECO:0000256" key="12">
    <source>
        <dbReference type="PROSITE-ProRule" id="PRU00110"/>
    </source>
</evidence>
<evidence type="ECO:0000256" key="13">
    <source>
        <dbReference type="SAM" id="MobiDB-lite"/>
    </source>
</evidence>
<dbReference type="RefSeq" id="WP_248352616.1">
    <property type="nucleotide sequence ID" value="NZ_AP025591.1"/>
</dbReference>
<dbReference type="PROSITE" id="PS50109">
    <property type="entry name" value="HIS_KIN"/>
    <property type="match status" value="1"/>
</dbReference>
<evidence type="ECO:0000256" key="10">
    <source>
        <dbReference type="ARBA" id="ARBA00023012"/>
    </source>
</evidence>
<dbReference type="InterPro" id="IPR036890">
    <property type="entry name" value="HATPase_C_sf"/>
</dbReference>
<evidence type="ECO:0000259" key="15">
    <source>
        <dbReference type="PROSITE" id="PS50851"/>
    </source>
</evidence>
<dbReference type="EC" id="2.7.13.3" evidence="2"/>
<dbReference type="SMART" id="SM00260">
    <property type="entry name" value="CheW"/>
    <property type="match status" value="1"/>
</dbReference>
<keyword evidence="5 12" id="KW-0597">Phosphoprotein</keyword>
<dbReference type="InterPro" id="IPR004105">
    <property type="entry name" value="CheA-like_dim"/>
</dbReference>
<dbReference type="SUPFAM" id="SSF50341">
    <property type="entry name" value="CheW-like"/>
    <property type="match status" value="1"/>
</dbReference>
<keyword evidence="7" id="KW-0547">Nucleotide-binding</keyword>
<dbReference type="Proteomes" id="UP001162891">
    <property type="component" value="Chromosome"/>
</dbReference>
<dbReference type="CDD" id="cd00731">
    <property type="entry name" value="CheA_reg"/>
    <property type="match status" value="1"/>
</dbReference>
<keyword evidence="8" id="KW-0418">Kinase</keyword>
<dbReference type="Pfam" id="PF01584">
    <property type="entry name" value="CheW"/>
    <property type="match status" value="1"/>
</dbReference>
<dbReference type="InterPro" id="IPR036097">
    <property type="entry name" value="HisK_dim/P_sf"/>
</dbReference>
<dbReference type="EMBL" id="AP025591">
    <property type="protein sequence ID" value="BDG04252.1"/>
    <property type="molecule type" value="Genomic_DNA"/>
</dbReference>
<evidence type="ECO:0000256" key="1">
    <source>
        <dbReference type="ARBA" id="ARBA00000085"/>
    </source>
</evidence>
<evidence type="ECO:0000256" key="11">
    <source>
        <dbReference type="ARBA" id="ARBA00035100"/>
    </source>
</evidence>
<dbReference type="InterPro" id="IPR008207">
    <property type="entry name" value="Sig_transdc_His_kin_Hpt_dom"/>
</dbReference>
<dbReference type="InterPro" id="IPR037006">
    <property type="entry name" value="CheA-like_homodim_sf"/>
</dbReference>
<dbReference type="InterPro" id="IPR051315">
    <property type="entry name" value="Bact_Chemotaxis_CheA"/>
</dbReference>
<dbReference type="PANTHER" id="PTHR43395:SF10">
    <property type="entry name" value="CHEMOTAXIS PROTEIN CHEA"/>
    <property type="match status" value="1"/>
</dbReference>
<evidence type="ECO:0000256" key="6">
    <source>
        <dbReference type="ARBA" id="ARBA00022679"/>
    </source>
</evidence>
<dbReference type="InterPro" id="IPR003594">
    <property type="entry name" value="HATPase_dom"/>
</dbReference>
<sequence>MDEFEIDREALLATFLAEAEEILARMEQTLVRLERAPGDEALLNALFRDAHTIKGSSSLVAFDVVRDVAHDLEDVLERLRKKTLGVTDVLVTLLLRSVDVLRDALSEAAGGATAPSAAIAAFRAELASAAGAAGAAPGTAADAPDRPAQASGADGADPALHPLASSRTLRVDVSKLDRMLNLSGEIAIARGRLTEMLERRANVTLDDVLSAHREADRLYLDLQELIMKARMVPIGPTFHQHVRTVRDLATAQGKQARLVVEGEDVEVDTAVIEHIRDPLMHMVRNALDHGIESPGARRAAGKDPEGTLVLRAYHEAGSMVIQVIDDGAGLDRRRIAEKAVAQGHASDPGRVTDEDVARLVFEPGFSTAEAVTDLSGRGVGMDVVRRNVEALRGSVGIESAPGRGAAITIRVPLTLAIIQGFRVGVGGETYILPLDAVVECLELPLEETAAATPWGVINVRGKPLPYLRLRDHFHVGGERSRRENVVIVQHGTQAAGVAVDELHGESSTVIKPLGGLFKGIPGVAGSSILGNGRVALILDVAGLLRETLKRYAAQAAAA</sequence>
<dbReference type="PROSITE" id="PS50894">
    <property type="entry name" value="HPT"/>
    <property type="match status" value="1"/>
</dbReference>
<keyword evidence="9" id="KW-0067">ATP-binding</keyword>
<keyword evidence="6" id="KW-0808">Transferase</keyword>